<dbReference type="GO" id="GO:0005789">
    <property type="term" value="C:endoplasmic reticulum membrane"/>
    <property type="evidence" value="ECO:0007669"/>
    <property type="project" value="UniProtKB-SubCell"/>
</dbReference>
<dbReference type="InterPro" id="IPR044865">
    <property type="entry name" value="MRH_dom"/>
</dbReference>
<organism evidence="11 12">
    <name type="scientific">Trichodelitschia bisporula</name>
    <dbReference type="NCBI Taxonomy" id="703511"/>
    <lineage>
        <taxon>Eukaryota</taxon>
        <taxon>Fungi</taxon>
        <taxon>Dikarya</taxon>
        <taxon>Ascomycota</taxon>
        <taxon>Pezizomycotina</taxon>
        <taxon>Dothideomycetes</taxon>
        <taxon>Dothideomycetes incertae sedis</taxon>
        <taxon>Phaeotrichales</taxon>
        <taxon>Phaeotrichaceae</taxon>
        <taxon>Trichodelitschia</taxon>
    </lineage>
</organism>
<evidence type="ECO:0000313" key="12">
    <source>
        <dbReference type="Proteomes" id="UP000799640"/>
    </source>
</evidence>
<evidence type="ECO:0000256" key="5">
    <source>
        <dbReference type="ARBA" id="ARBA00022824"/>
    </source>
</evidence>
<dbReference type="EMBL" id="ML996703">
    <property type="protein sequence ID" value="KAF2397545.1"/>
    <property type="molecule type" value="Genomic_DNA"/>
</dbReference>
<feature type="signal peptide" evidence="9">
    <location>
        <begin position="1"/>
        <end position="16"/>
    </location>
</feature>
<comment type="subcellular location">
    <subcellularLocation>
        <location evidence="1 7">Endoplasmic reticulum membrane</location>
        <topology evidence="1 7">Peripheral membrane protein</topology>
        <orientation evidence="1 7">Lumenal side</orientation>
    </subcellularLocation>
</comment>
<keyword evidence="5 7" id="KW-0256">Endoplasmic reticulum</keyword>
<dbReference type="AlphaFoldDB" id="A0A6G1HP68"/>
<dbReference type="OrthoDB" id="448954at2759"/>
<evidence type="ECO:0000256" key="3">
    <source>
        <dbReference type="ARBA" id="ARBA00022729"/>
    </source>
</evidence>
<evidence type="ECO:0000256" key="8">
    <source>
        <dbReference type="SAM" id="MobiDB-lite"/>
    </source>
</evidence>
<keyword evidence="3 9" id="KW-0732">Signal</keyword>
<evidence type="ECO:0000313" key="11">
    <source>
        <dbReference type="EMBL" id="KAF2397545.1"/>
    </source>
</evidence>
<dbReference type="PROSITE" id="PS51914">
    <property type="entry name" value="MRH"/>
    <property type="match status" value="1"/>
</dbReference>
<dbReference type="GO" id="GO:0005788">
    <property type="term" value="C:endoplasmic reticulum lumen"/>
    <property type="evidence" value="ECO:0007669"/>
    <property type="project" value="UniProtKB-UniRule"/>
</dbReference>
<evidence type="ECO:0000256" key="9">
    <source>
        <dbReference type="SAM" id="SignalP"/>
    </source>
</evidence>
<feature type="region of interest" description="Disordered" evidence="8">
    <location>
        <begin position="416"/>
        <end position="441"/>
    </location>
</feature>
<sequence length="441" mass="49255">MRHLWALPVLLPFAIASPHQFSVQDDLVAFPQYEVLISDNPVTEDFADSVLGARSQSATDLDPSDGTSAVRGQDIAGYESMILSGQEYLCMLPRIPVDESRNVSKKSVEDENKELARATKRGWELLRGMEGNCLYFYSGWWSYSFCYNQGVRQFHQLTPGRNVPVYPPVEDKSVDSYILGSFQKSNSDSKDLSNEKGVARMETKGETRYLVQKLSGGTVCDLTGKERKIEVQFHCQPNFADRITLIKETTTCQYLMVISTPRLCNDIAFLPPQESKPHSIACSPVMDADSIPSFNAAREQHLADEDTATAEIEVLMDGLEVKTKTLVIGDIKIGGHQMVPRGKKIEQSAIVKSGFKETLIATIAKSDGYVASDKELEKLNIRNSKEIRDVKEEVERLANGKGWKLEVVDTPRGRELRGIVDEKEPTVLKDDPLKEGTKEEL</sequence>
<proteinExistence type="inferred from homology"/>
<evidence type="ECO:0000256" key="1">
    <source>
        <dbReference type="ARBA" id="ARBA00004367"/>
    </source>
</evidence>
<evidence type="ECO:0000259" key="10">
    <source>
        <dbReference type="PROSITE" id="PS51914"/>
    </source>
</evidence>
<dbReference type="SUPFAM" id="SSF50911">
    <property type="entry name" value="Mannose 6-phosphate receptor domain"/>
    <property type="match status" value="1"/>
</dbReference>
<dbReference type="PANTHER" id="PTHR15414:SF0">
    <property type="entry name" value="ENDOPLASMIC RETICULUM LECTIN 1"/>
    <property type="match status" value="1"/>
</dbReference>
<reference evidence="11" key="1">
    <citation type="journal article" date="2020" name="Stud. Mycol.">
        <title>101 Dothideomycetes genomes: a test case for predicting lifestyles and emergence of pathogens.</title>
        <authorList>
            <person name="Haridas S."/>
            <person name="Albert R."/>
            <person name="Binder M."/>
            <person name="Bloem J."/>
            <person name="Labutti K."/>
            <person name="Salamov A."/>
            <person name="Andreopoulos B."/>
            <person name="Baker S."/>
            <person name="Barry K."/>
            <person name="Bills G."/>
            <person name="Bluhm B."/>
            <person name="Cannon C."/>
            <person name="Castanera R."/>
            <person name="Culley D."/>
            <person name="Daum C."/>
            <person name="Ezra D."/>
            <person name="Gonzalez J."/>
            <person name="Henrissat B."/>
            <person name="Kuo A."/>
            <person name="Liang C."/>
            <person name="Lipzen A."/>
            <person name="Lutzoni F."/>
            <person name="Magnuson J."/>
            <person name="Mondo S."/>
            <person name="Nolan M."/>
            <person name="Ohm R."/>
            <person name="Pangilinan J."/>
            <person name="Park H.-J."/>
            <person name="Ramirez L."/>
            <person name="Alfaro M."/>
            <person name="Sun H."/>
            <person name="Tritt A."/>
            <person name="Yoshinaga Y."/>
            <person name="Zwiers L.-H."/>
            <person name="Turgeon B."/>
            <person name="Goodwin S."/>
            <person name="Spatafora J."/>
            <person name="Crous P."/>
            <person name="Grigoriev I."/>
        </authorList>
    </citation>
    <scope>NUCLEOTIDE SEQUENCE</scope>
    <source>
        <strain evidence="11">CBS 262.69</strain>
    </source>
</reference>
<keyword evidence="6" id="KW-1015">Disulfide bond</keyword>
<dbReference type="GO" id="GO:0030246">
    <property type="term" value="F:carbohydrate binding"/>
    <property type="evidence" value="ECO:0007669"/>
    <property type="project" value="UniProtKB-UniRule"/>
</dbReference>
<dbReference type="GO" id="GO:0030968">
    <property type="term" value="P:endoplasmic reticulum unfolded protein response"/>
    <property type="evidence" value="ECO:0007669"/>
    <property type="project" value="UniProtKB-UniRule"/>
</dbReference>
<evidence type="ECO:0000256" key="2">
    <source>
        <dbReference type="ARBA" id="ARBA00009918"/>
    </source>
</evidence>
<accession>A0A6G1HP68</accession>
<comment type="function">
    <text evidence="7">Lectin involved in the quality control of the secretory pathway. As a member of the endoplasmic reticulum-associated degradation lumenal (ERAD-L) surveillance system, targets misfolded endoplasmic reticulum lumenal glycoproteins for degradation.</text>
</comment>
<evidence type="ECO:0000256" key="4">
    <source>
        <dbReference type="ARBA" id="ARBA00022734"/>
    </source>
</evidence>
<evidence type="ECO:0000256" key="6">
    <source>
        <dbReference type="ARBA" id="ARBA00023157"/>
    </source>
</evidence>
<dbReference type="PANTHER" id="PTHR15414">
    <property type="entry name" value="OS-9-RELATED"/>
    <property type="match status" value="1"/>
</dbReference>
<dbReference type="InterPro" id="IPR012913">
    <property type="entry name" value="OS9-like_dom"/>
</dbReference>
<name>A0A6G1HP68_9PEZI</name>
<dbReference type="Pfam" id="PF07915">
    <property type="entry name" value="PRKCSH"/>
    <property type="match status" value="1"/>
</dbReference>
<feature type="domain" description="MRH" evidence="10">
    <location>
        <begin position="131"/>
        <end position="266"/>
    </location>
</feature>
<keyword evidence="4 7" id="KW-0430">Lectin</keyword>
<feature type="chain" id="PRO_5026192036" description="Endoplasmic reticulum lectin" evidence="9">
    <location>
        <begin position="17"/>
        <end position="441"/>
    </location>
</feature>
<protein>
    <recommendedName>
        <fullName evidence="7">Endoplasmic reticulum lectin</fullName>
    </recommendedName>
    <alternativeName>
        <fullName evidence="7">Protein OS-9 homolog</fullName>
    </alternativeName>
</protein>
<dbReference type="InterPro" id="IPR045149">
    <property type="entry name" value="OS-9-like"/>
</dbReference>
<dbReference type="Proteomes" id="UP000799640">
    <property type="component" value="Unassembled WGS sequence"/>
</dbReference>
<dbReference type="Gene3D" id="2.70.130.10">
    <property type="entry name" value="Mannose-6-phosphate receptor binding domain"/>
    <property type="match status" value="1"/>
</dbReference>
<gene>
    <name evidence="11" type="ORF">EJ06DRAFT_533148</name>
</gene>
<comment type="similarity">
    <text evidence="2 7">Belongs to the OS-9 family.</text>
</comment>
<dbReference type="InterPro" id="IPR009011">
    <property type="entry name" value="Man6P_isomerase_rcpt-bd_dom_sf"/>
</dbReference>
<keyword evidence="7" id="KW-0472">Membrane</keyword>
<evidence type="ECO:0000256" key="7">
    <source>
        <dbReference type="RuleBase" id="RU369099"/>
    </source>
</evidence>
<keyword evidence="12" id="KW-1185">Reference proteome</keyword>
<dbReference type="GO" id="GO:0030970">
    <property type="term" value="P:retrograde protein transport, ER to cytosol"/>
    <property type="evidence" value="ECO:0007669"/>
    <property type="project" value="TreeGrafter"/>
</dbReference>